<feature type="region of interest" description="Disordered" evidence="2">
    <location>
        <begin position="201"/>
        <end position="221"/>
    </location>
</feature>
<feature type="region of interest" description="Disordered" evidence="2">
    <location>
        <begin position="51"/>
        <end position="86"/>
    </location>
</feature>
<keyword evidence="1" id="KW-0175">Coiled coil</keyword>
<dbReference type="Proteomes" id="UP001178507">
    <property type="component" value="Unassembled WGS sequence"/>
</dbReference>
<keyword evidence="4" id="KW-1185">Reference proteome</keyword>
<protein>
    <submittedName>
        <fullName evidence="3">Uncharacterized protein</fullName>
    </submittedName>
</protein>
<dbReference type="EMBL" id="CAUJNA010000662">
    <property type="protein sequence ID" value="CAJ1379821.1"/>
    <property type="molecule type" value="Genomic_DNA"/>
</dbReference>
<feature type="compositionally biased region" description="Basic and acidic residues" evidence="2">
    <location>
        <begin position="604"/>
        <end position="614"/>
    </location>
</feature>
<name>A0AA36I2F7_9DINO</name>
<proteinExistence type="predicted"/>
<accession>A0AA36I2F7</accession>
<dbReference type="AlphaFoldDB" id="A0AA36I2F7"/>
<evidence type="ECO:0000256" key="1">
    <source>
        <dbReference type="SAM" id="Coils"/>
    </source>
</evidence>
<feature type="region of interest" description="Disordered" evidence="2">
    <location>
        <begin position="599"/>
        <end position="623"/>
    </location>
</feature>
<sequence>MQNDALIQRLKGELQEAAEAGIAECRAAEDLRKRNDDLQSELVECKLSPPLSTLSTSSEWRWPTRSSGVKARGSITSSEGGVAGPLRKQHLAAQFDADMDEYIRENEELKEKVTTLEKANRELEKVTAEINENQPRSPQSPAGSAKVGLQVQHVARNIARDRAEEELKREVEIEKCEVAALQQSLEKFKREAAFELQKARAEVEEERAAKERDIRKTEQAREKEVQWLHNELDAAKLRYIARGVPRQSPGPSEVPAFGKPEKMASILIEEPASLADELGHFVWPAEEDSNLEAEISELREELQMMEQFHAAETESSHRAKEELAKTEVALRTEIQEVQGLRRALEAQRGAEVKTEKIKPSEEAETAEKPAKAEKAETAEKPAKAEKAETAEKPAKAEKAETAEKPAKAEKAETAEKPAKAEKAETAEKPAKAEKAETAEKPAKTEKAETAEKPAKAEKAFDKPEKAETAEKPAKAEKAETAEKPAKTEKVEPREKTKDAKNATAQDASDKKGLKATKDVSKDAKGMESKNDAIKKEALEMAKQELQGALKEKQEEITSLKRAADHRAAEQAQELAAYANSAKLRERHLVERMEHFESLAQTSHQEAKVQSRAEAKVQSQESPLQLQPLKTEVAELKLWKEEELAKQRSEARRLGSERAEAEKLKAQAAALFDEADQERQELQRMRALSLQEPSSPSKAKPADSEMLRTLAALRYIDAHLYP</sequence>
<feature type="region of interest" description="Disordered" evidence="2">
    <location>
        <begin position="684"/>
        <end position="703"/>
    </location>
</feature>
<gene>
    <name evidence="3" type="ORF">EVOR1521_LOCUS7944</name>
</gene>
<feature type="region of interest" description="Disordered" evidence="2">
    <location>
        <begin position="342"/>
        <end position="537"/>
    </location>
</feature>
<reference evidence="3" key="1">
    <citation type="submission" date="2023-08" db="EMBL/GenBank/DDBJ databases">
        <authorList>
            <person name="Chen Y."/>
            <person name="Shah S."/>
            <person name="Dougan E. K."/>
            <person name="Thang M."/>
            <person name="Chan C."/>
        </authorList>
    </citation>
    <scope>NUCLEOTIDE SEQUENCE</scope>
</reference>
<feature type="coiled-coil region" evidence="1">
    <location>
        <begin position="92"/>
        <end position="133"/>
    </location>
</feature>
<organism evidence="3 4">
    <name type="scientific">Effrenium voratum</name>
    <dbReference type="NCBI Taxonomy" id="2562239"/>
    <lineage>
        <taxon>Eukaryota</taxon>
        <taxon>Sar</taxon>
        <taxon>Alveolata</taxon>
        <taxon>Dinophyceae</taxon>
        <taxon>Suessiales</taxon>
        <taxon>Symbiodiniaceae</taxon>
        <taxon>Effrenium</taxon>
    </lineage>
</organism>
<evidence type="ECO:0000256" key="2">
    <source>
        <dbReference type="SAM" id="MobiDB-lite"/>
    </source>
</evidence>
<evidence type="ECO:0000313" key="4">
    <source>
        <dbReference type="Proteomes" id="UP001178507"/>
    </source>
</evidence>
<feature type="compositionally biased region" description="Basic and acidic residues" evidence="2">
    <location>
        <begin position="342"/>
        <end position="500"/>
    </location>
</feature>
<evidence type="ECO:0000313" key="3">
    <source>
        <dbReference type="EMBL" id="CAJ1379821.1"/>
    </source>
</evidence>
<comment type="caution">
    <text evidence="3">The sequence shown here is derived from an EMBL/GenBank/DDBJ whole genome shotgun (WGS) entry which is preliminary data.</text>
</comment>
<feature type="compositionally biased region" description="Basic and acidic residues" evidence="2">
    <location>
        <begin position="507"/>
        <end position="537"/>
    </location>
</feature>